<keyword evidence="5" id="KW-1185">Reference proteome</keyword>
<dbReference type="PANTHER" id="PTHR43768:SF3">
    <property type="entry name" value="TREHALOSE 6-PHOSPHATE PHOSPHATASE"/>
    <property type="match status" value="1"/>
</dbReference>
<evidence type="ECO:0000313" key="4">
    <source>
        <dbReference type="EMBL" id="GGH34406.1"/>
    </source>
</evidence>
<dbReference type="InterPro" id="IPR036412">
    <property type="entry name" value="HAD-like_sf"/>
</dbReference>
<dbReference type="Pfam" id="PF02358">
    <property type="entry name" value="Trehalose_PPase"/>
    <property type="match status" value="1"/>
</dbReference>
<dbReference type="Proteomes" id="UP000657592">
    <property type="component" value="Unassembled WGS sequence"/>
</dbReference>
<dbReference type="InterPro" id="IPR044651">
    <property type="entry name" value="OTSB-like"/>
</dbReference>
<evidence type="ECO:0000256" key="3">
    <source>
        <dbReference type="RuleBase" id="RU361117"/>
    </source>
</evidence>
<gene>
    <name evidence="4" type="primary">otsB</name>
    <name evidence="4" type="ORF">GCM10010921_02080</name>
</gene>
<reference evidence="4" key="2">
    <citation type="submission" date="2020-09" db="EMBL/GenBank/DDBJ databases">
        <authorList>
            <person name="Sun Q."/>
            <person name="Zhou Y."/>
        </authorList>
    </citation>
    <scope>NUCLEOTIDE SEQUENCE</scope>
    <source>
        <strain evidence="4">CGMCC 1.15794</strain>
    </source>
</reference>
<comment type="similarity">
    <text evidence="3">Belongs to the trehalose phosphatase family.</text>
</comment>
<evidence type="ECO:0000256" key="1">
    <source>
        <dbReference type="ARBA" id="ARBA00022801"/>
    </source>
</evidence>
<dbReference type="GO" id="GO:0046872">
    <property type="term" value="F:metal ion binding"/>
    <property type="evidence" value="ECO:0007669"/>
    <property type="project" value="UniProtKB-KW"/>
</dbReference>
<name>A0A917MMD9_9MICO</name>
<organism evidence="4 5">
    <name type="scientific">Microbacterium album</name>
    <dbReference type="NCBI Taxonomy" id="2053191"/>
    <lineage>
        <taxon>Bacteria</taxon>
        <taxon>Bacillati</taxon>
        <taxon>Actinomycetota</taxon>
        <taxon>Actinomycetes</taxon>
        <taxon>Micrococcales</taxon>
        <taxon>Microbacteriaceae</taxon>
        <taxon>Microbacterium</taxon>
    </lineage>
</organism>
<evidence type="ECO:0000256" key="2">
    <source>
        <dbReference type="ARBA" id="ARBA00024179"/>
    </source>
</evidence>
<keyword evidence="3" id="KW-0460">Magnesium</keyword>
<dbReference type="AlphaFoldDB" id="A0A917MMD9"/>
<comment type="catalytic activity">
    <reaction evidence="3">
        <text>alpha,alpha-trehalose 6-phosphate + H2O = alpha,alpha-trehalose + phosphate</text>
        <dbReference type="Rhea" id="RHEA:23420"/>
        <dbReference type="ChEBI" id="CHEBI:15377"/>
        <dbReference type="ChEBI" id="CHEBI:16551"/>
        <dbReference type="ChEBI" id="CHEBI:43474"/>
        <dbReference type="ChEBI" id="CHEBI:58429"/>
        <dbReference type="EC" id="3.1.3.12"/>
    </reaction>
</comment>
<comment type="caution">
    <text evidence="4">The sequence shown here is derived from an EMBL/GenBank/DDBJ whole genome shotgun (WGS) entry which is preliminary data.</text>
</comment>
<dbReference type="InterPro" id="IPR003337">
    <property type="entry name" value="Trehalose_PPase"/>
</dbReference>
<dbReference type="EC" id="3.1.3.12" evidence="3"/>
<dbReference type="GO" id="GO:0004805">
    <property type="term" value="F:trehalose-phosphatase activity"/>
    <property type="evidence" value="ECO:0007669"/>
    <property type="project" value="UniProtKB-EC"/>
</dbReference>
<keyword evidence="1 3" id="KW-0378">Hydrolase</keyword>
<comment type="cofactor">
    <cofactor evidence="3">
        <name>Mg(2+)</name>
        <dbReference type="ChEBI" id="CHEBI:18420"/>
    </cofactor>
</comment>
<dbReference type="RefSeq" id="WP_188754388.1">
    <property type="nucleotide sequence ID" value="NZ_BMJY01000001.1"/>
</dbReference>
<reference evidence="4" key="1">
    <citation type="journal article" date="2014" name="Int. J. Syst. Evol. Microbiol.">
        <title>Complete genome sequence of Corynebacterium casei LMG S-19264T (=DSM 44701T), isolated from a smear-ripened cheese.</title>
        <authorList>
            <consortium name="US DOE Joint Genome Institute (JGI-PGF)"/>
            <person name="Walter F."/>
            <person name="Albersmeier A."/>
            <person name="Kalinowski J."/>
            <person name="Ruckert C."/>
        </authorList>
    </citation>
    <scope>NUCLEOTIDE SEQUENCE</scope>
    <source>
        <strain evidence="4">CGMCC 1.15794</strain>
    </source>
</reference>
<dbReference type="InterPro" id="IPR023214">
    <property type="entry name" value="HAD_sf"/>
</dbReference>
<dbReference type="NCBIfam" id="TIGR00685">
    <property type="entry name" value="T6PP"/>
    <property type="match status" value="1"/>
</dbReference>
<dbReference type="GO" id="GO:0005992">
    <property type="term" value="P:trehalose biosynthetic process"/>
    <property type="evidence" value="ECO:0007669"/>
    <property type="project" value="InterPro"/>
</dbReference>
<comment type="pathway">
    <text evidence="3">Glycan biosynthesis; trehalose biosynthesis.</text>
</comment>
<sequence length="262" mass="28015">MSTTDWTASVEQLARTERLLVALDFDGTLALLQDEPMAVRALPETAAAVARLVELPDTVVAFVSGRQLVDLRVIGEHDDASRVWLAGSHGVEFWRPEGVAAVEAEDAPAPAPPAADPADLQARARAAVAHVEGAWIEAKAFGFALHTRLVAPEDVESTRAAVDALMAREAPEWRRRRGHGVVEYAWRHEGKDAAVARLRAETRATAVLFAGDDVTDEDALRSLGEGDLGVRVGEGETAARVRVADPLELAELLTALADARAS</sequence>
<dbReference type="SUPFAM" id="SSF56784">
    <property type="entry name" value="HAD-like"/>
    <property type="match status" value="1"/>
</dbReference>
<dbReference type="Gene3D" id="3.30.70.1020">
    <property type="entry name" value="Trehalose-6-phosphate phosphatase related protein, domain 2"/>
    <property type="match status" value="1"/>
</dbReference>
<dbReference type="PANTHER" id="PTHR43768">
    <property type="entry name" value="TREHALOSE 6-PHOSPHATE PHOSPHATASE"/>
    <property type="match status" value="1"/>
</dbReference>
<proteinExistence type="inferred from homology"/>
<comment type="function">
    <text evidence="2 3">Removes the phosphate from trehalose 6-phosphate to produce free trehalose.</text>
</comment>
<protein>
    <recommendedName>
        <fullName evidence="3">Trehalose 6-phosphate phosphatase</fullName>
        <ecNumber evidence="3">3.1.3.12</ecNumber>
    </recommendedName>
</protein>
<keyword evidence="3" id="KW-0479">Metal-binding</keyword>
<dbReference type="Gene3D" id="3.40.50.1000">
    <property type="entry name" value="HAD superfamily/HAD-like"/>
    <property type="match status" value="1"/>
</dbReference>
<accession>A0A917MMD9</accession>
<dbReference type="EMBL" id="BMJY01000001">
    <property type="protein sequence ID" value="GGH34406.1"/>
    <property type="molecule type" value="Genomic_DNA"/>
</dbReference>
<evidence type="ECO:0000313" key="5">
    <source>
        <dbReference type="Proteomes" id="UP000657592"/>
    </source>
</evidence>